<evidence type="ECO:0000313" key="2">
    <source>
        <dbReference type="Proteomes" id="UP001430848"/>
    </source>
</evidence>
<protein>
    <submittedName>
        <fullName evidence="1">Uncharacterized protein</fullName>
    </submittedName>
</protein>
<keyword evidence="2" id="KW-1185">Reference proteome</keyword>
<accession>A0ABR1NYU8</accession>
<evidence type="ECO:0000313" key="1">
    <source>
        <dbReference type="EMBL" id="KAK7720518.1"/>
    </source>
</evidence>
<comment type="caution">
    <text evidence="1">The sequence shown here is derived from an EMBL/GenBank/DDBJ whole genome shotgun (WGS) entry which is preliminary data.</text>
</comment>
<gene>
    <name evidence="1" type="ORF">SLS63_009736</name>
</gene>
<reference evidence="1 2" key="1">
    <citation type="submission" date="2024-02" db="EMBL/GenBank/DDBJ databases">
        <title>De novo assembly and annotation of 12 fungi associated with fruit tree decline syndrome in Ontario, Canada.</title>
        <authorList>
            <person name="Sulman M."/>
            <person name="Ellouze W."/>
            <person name="Ilyukhin E."/>
        </authorList>
    </citation>
    <scope>NUCLEOTIDE SEQUENCE [LARGE SCALE GENOMIC DNA]</scope>
    <source>
        <strain evidence="1 2">M169</strain>
    </source>
</reference>
<dbReference type="Proteomes" id="UP001430848">
    <property type="component" value="Unassembled WGS sequence"/>
</dbReference>
<proteinExistence type="predicted"/>
<organism evidence="1 2">
    <name type="scientific">Diaporthe eres</name>
    <name type="common">Phomopsis oblonga</name>
    <dbReference type="NCBI Taxonomy" id="83184"/>
    <lineage>
        <taxon>Eukaryota</taxon>
        <taxon>Fungi</taxon>
        <taxon>Dikarya</taxon>
        <taxon>Ascomycota</taxon>
        <taxon>Pezizomycotina</taxon>
        <taxon>Sordariomycetes</taxon>
        <taxon>Sordariomycetidae</taxon>
        <taxon>Diaporthales</taxon>
        <taxon>Diaporthaceae</taxon>
        <taxon>Diaporthe</taxon>
        <taxon>Diaporthe eres species complex</taxon>
    </lineage>
</organism>
<sequence>MASTLVNMQSNAFSCIQLQANFGQHSWEEINSLYEESILDLPRPLVHAVSIGEFSQAIPPMMHPLPARPIIPNTWQGKVGGPRICAFLHDRLVYLALLITEVIDIQNLLHLALGGFDAEETNIFHAVGLDFSDPSRPLNPLAAYFLRALVRMRMSVVEYNLVSKDIEQILETIAHVHRGLLAPAVRMSSRDQDELLTQLRAWESVYLDIQLEWHELCSGFSEGTIFYRDQQRRREFKKWRNTLFVRVNA</sequence>
<name>A0ABR1NYU8_DIAER</name>
<dbReference type="EMBL" id="JAKNSF020000074">
    <property type="protein sequence ID" value="KAK7720518.1"/>
    <property type="molecule type" value="Genomic_DNA"/>
</dbReference>